<feature type="region of interest" description="Disordered" evidence="1">
    <location>
        <begin position="56"/>
        <end position="113"/>
    </location>
</feature>
<feature type="compositionally biased region" description="Polar residues" evidence="1">
    <location>
        <begin position="58"/>
        <end position="70"/>
    </location>
</feature>
<evidence type="ECO:0000256" key="1">
    <source>
        <dbReference type="SAM" id="MobiDB-lite"/>
    </source>
</evidence>
<feature type="region of interest" description="Disordered" evidence="1">
    <location>
        <begin position="196"/>
        <end position="229"/>
    </location>
</feature>
<proteinExistence type="predicted"/>
<accession>A0A9Q1F265</accession>
<name>A0A9Q1F265_SYNKA</name>
<reference evidence="2" key="1">
    <citation type="journal article" date="2023" name="Science">
        <title>Genome structures resolve the early diversification of teleost fishes.</title>
        <authorList>
            <person name="Parey E."/>
            <person name="Louis A."/>
            <person name="Montfort J."/>
            <person name="Bouchez O."/>
            <person name="Roques C."/>
            <person name="Iampietro C."/>
            <person name="Lluch J."/>
            <person name="Castinel A."/>
            <person name="Donnadieu C."/>
            <person name="Desvignes T."/>
            <person name="Floi Bucao C."/>
            <person name="Jouanno E."/>
            <person name="Wen M."/>
            <person name="Mejri S."/>
            <person name="Dirks R."/>
            <person name="Jansen H."/>
            <person name="Henkel C."/>
            <person name="Chen W.J."/>
            <person name="Zahm M."/>
            <person name="Cabau C."/>
            <person name="Klopp C."/>
            <person name="Thompson A.W."/>
            <person name="Robinson-Rechavi M."/>
            <person name="Braasch I."/>
            <person name="Lecointre G."/>
            <person name="Bobe J."/>
            <person name="Postlethwait J.H."/>
            <person name="Berthelot C."/>
            <person name="Roest Crollius H."/>
            <person name="Guiguen Y."/>
        </authorList>
    </citation>
    <scope>NUCLEOTIDE SEQUENCE</scope>
    <source>
        <strain evidence="2">WJC10195</strain>
    </source>
</reference>
<sequence>MEGSGVIVARVTLEWNVLTGPLAPVYYRRPESAKLPFTPCGSRGYASTATICRRSTAEKSLTNPEGSSWGSKVRSRHSLHTGTNLGVPQTPRLLPSPPPKILSHQAPSSTQDTKGHLISPMVFPIFSPPLHGTALNMLTSPKASPSVPGSESWAVLPGGAGQSSLAVSGVRRVSMRTVTRRDALARRCRGERGVPCYPDPSAQAENTGDGGIRLHHRGATRRDADAPYF</sequence>
<dbReference type="AlphaFoldDB" id="A0A9Q1F265"/>
<protein>
    <submittedName>
        <fullName evidence="2">Uncharacterized protein</fullName>
    </submittedName>
</protein>
<organism evidence="2 3">
    <name type="scientific">Synaphobranchus kaupii</name>
    <name type="common">Kaup's arrowtooth eel</name>
    <dbReference type="NCBI Taxonomy" id="118154"/>
    <lineage>
        <taxon>Eukaryota</taxon>
        <taxon>Metazoa</taxon>
        <taxon>Chordata</taxon>
        <taxon>Craniata</taxon>
        <taxon>Vertebrata</taxon>
        <taxon>Euteleostomi</taxon>
        <taxon>Actinopterygii</taxon>
        <taxon>Neopterygii</taxon>
        <taxon>Teleostei</taxon>
        <taxon>Anguilliformes</taxon>
        <taxon>Synaphobranchidae</taxon>
        <taxon>Synaphobranchus</taxon>
    </lineage>
</organism>
<keyword evidence="3" id="KW-1185">Reference proteome</keyword>
<comment type="caution">
    <text evidence="2">The sequence shown here is derived from an EMBL/GenBank/DDBJ whole genome shotgun (WGS) entry which is preliminary data.</text>
</comment>
<evidence type="ECO:0000313" key="2">
    <source>
        <dbReference type="EMBL" id="KAJ8349619.1"/>
    </source>
</evidence>
<dbReference type="Proteomes" id="UP001152622">
    <property type="component" value="Chromosome 9"/>
</dbReference>
<evidence type="ECO:0000313" key="3">
    <source>
        <dbReference type="Proteomes" id="UP001152622"/>
    </source>
</evidence>
<dbReference type="EMBL" id="JAINUF010000009">
    <property type="protein sequence ID" value="KAJ8349619.1"/>
    <property type="molecule type" value="Genomic_DNA"/>
</dbReference>
<feature type="compositionally biased region" description="Basic and acidic residues" evidence="1">
    <location>
        <begin position="220"/>
        <end position="229"/>
    </location>
</feature>
<gene>
    <name evidence="2" type="ORF">SKAU_G00247490</name>
</gene>